<keyword evidence="2" id="KW-0614">Plasmid</keyword>
<geneLocation type="plasmid" evidence="2 3">
    <name>unnamed7</name>
</geneLocation>
<dbReference type="RefSeq" id="WP_139615518.1">
    <property type="nucleotide sequence ID" value="NZ_CP040758.1"/>
</dbReference>
<gene>
    <name evidence="2" type="ORF">E4191_16045</name>
</gene>
<accession>A0A4Y5SQB9</accession>
<evidence type="ECO:0000313" key="2">
    <source>
        <dbReference type="EMBL" id="QDA35687.1"/>
    </source>
</evidence>
<keyword evidence="1" id="KW-0812">Transmembrane</keyword>
<proteinExistence type="predicted"/>
<dbReference type="InterPro" id="IPR007047">
    <property type="entry name" value="Flp_Fap"/>
</dbReference>
<dbReference type="AlphaFoldDB" id="A0A4Y5SQB9"/>
<keyword evidence="1" id="KW-0472">Membrane</keyword>
<protein>
    <submittedName>
        <fullName evidence="2">Flp family type IVb pilin</fullName>
    </submittedName>
</protein>
<feature type="transmembrane region" description="Helical" evidence="1">
    <location>
        <begin position="20"/>
        <end position="38"/>
    </location>
</feature>
<keyword evidence="1" id="KW-1133">Transmembrane helix</keyword>
<name>A0A4Y5SQB9_9RHOB</name>
<dbReference type="KEGG" id="plia:E4191_16045"/>
<evidence type="ECO:0000313" key="3">
    <source>
        <dbReference type="Proteomes" id="UP000296374"/>
    </source>
</evidence>
<dbReference type="Pfam" id="PF04964">
    <property type="entry name" value="Flp_Fap"/>
    <property type="match status" value="1"/>
</dbReference>
<sequence>MKNRLVRLVRNESGATAIEYGLIAGLVAVVLVTALALMGDSLNDTFTAITGSMPTTMP</sequence>
<dbReference type="EMBL" id="CP040758">
    <property type="protein sequence ID" value="QDA35687.1"/>
    <property type="molecule type" value="Genomic_DNA"/>
</dbReference>
<organism evidence="2 3">
    <name type="scientific">Paracoccus liaowanqingii</name>
    <dbReference type="NCBI Taxonomy" id="2560053"/>
    <lineage>
        <taxon>Bacteria</taxon>
        <taxon>Pseudomonadati</taxon>
        <taxon>Pseudomonadota</taxon>
        <taxon>Alphaproteobacteria</taxon>
        <taxon>Rhodobacterales</taxon>
        <taxon>Paracoccaceae</taxon>
        <taxon>Paracoccus</taxon>
    </lineage>
</organism>
<evidence type="ECO:0000256" key="1">
    <source>
        <dbReference type="SAM" id="Phobius"/>
    </source>
</evidence>
<reference evidence="3" key="1">
    <citation type="submission" date="2019-05" db="EMBL/GenBank/DDBJ databases">
        <title>Tamlana fucoidanivorans sp. nov., isolated from the surface of algae collected from Fujian province in China.</title>
        <authorList>
            <person name="Li J."/>
        </authorList>
    </citation>
    <scope>NUCLEOTIDE SEQUENCE [LARGE SCALE GENOMIC DNA]</scope>
    <source>
        <strain evidence="3">2251</strain>
        <plasmid evidence="3">unnamed7</plasmid>
    </source>
</reference>
<dbReference type="Proteomes" id="UP000296374">
    <property type="component" value="Plasmid unnamed7"/>
</dbReference>